<keyword evidence="2" id="KW-1185">Reference proteome</keyword>
<dbReference type="Proteomes" id="UP001464387">
    <property type="component" value="Unassembled WGS sequence"/>
</dbReference>
<dbReference type="EMBL" id="JAMYPJ010000031">
    <property type="protein sequence ID" value="MER8935356.1"/>
    <property type="molecule type" value="Genomic_DNA"/>
</dbReference>
<accession>A0ABV1YJP2</accession>
<organism evidence="1 2">
    <name type="scientific">Mesorhizobium opportunistum</name>
    <dbReference type="NCBI Taxonomy" id="593909"/>
    <lineage>
        <taxon>Bacteria</taxon>
        <taxon>Pseudomonadati</taxon>
        <taxon>Pseudomonadota</taxon>
        <taxon>Alphaproteobacteria</taxon>
        <taxon>Hyphomicrobiales</taxon>
        <taxon>Phyllobacteriaceae</taxon>
        <taxon>Mesorhizobium</taxon>
    </lineage>
</organism>
<protein>
    <recommendedName>
        <fullName evidence="3">Secreted protein</fullName>
    </recommendedName>
</protein>
<evidence type="ECO:0008006" key="3">
    <source>
        <dbReference type="Google" id="ProtNLM"/>
    </source>
</evidence>
<name>A0ABV1YJP2_9HYPH</name>
<evidence type="ECO:0000313" key="2">
    <source>
        <dbReference type="Proteomes" id="UP001464387"/>
    </source>
</evidence>
<reference evidence="1 2" key="1">
    <citation type="journal article" date="2024" name="Proc. Natl. Acad. Sci. U.S.A.">
        <title>The evolutionary genomics of adaptation to stress in wild rhizobium bacteria.</title>
        <authorList>
            <person name="Kehlet-Delgado H."/>
            <person name="Montoya A.P."/>
            <person name="Jensen K.T."/>
            <person name="Wendlandt C.E."/>
            <person name="Dexheimer C."/>
            <person name="Roberts M."/>
            <person name="Torres Martinez L."/>
            <person name="Friesen M.L."/>
            <person name="Griffitts J.S."/>
            <person name="Porter S.S."/>
        </authorList>
    </citation>
    <scope>NUCLEOTIDE SEQUENCE [LARGE SCALE GENOMIC DNA]</scope>
    <source>
        <strain evidence="1 2">M0729</strain>
    </source>
</reference>
<sequence length="90" mass="9738">MENLVVIAVHLLWPLAPKTGEGAPSLANHSLVYVHMGALSFAFDMDAGFVRIRHSIPTVAMTVQSHGLDRSAASRSPSSPMGLQSYLRYC</sequence>
<evidence type="ECO:0000313" key="1">
    <source>
        <dbReference type="EMBL" id="MER8935356.1"/>
    </source>
</evidence>
<dbReference type="RefSeq" id="WP_287269720.1">
    <property type="nucleotide sequence ID" value="NZ_JAMYMY010000045.1"/>
</dbReference>
<proteinExistence type="predicted"/>
<gene>
    <name evidence="1" type="ORF">NKI33_20645</name>
</gene>
<comment type="caution">
    <text evidence="1">The sequence shown here is derived from an EMBL/GenBank/DDBJ whole genome shotgun (WGS) entry which is preliminary data.</text>
</comment>